<protein>
    <submittedName>
        <fullName evidence="2">Uncharacterized protein</fullName>
    </submittedName>
</protein>
<comment type="caution">
    <text evidence="2">The sequence shown here is derived from an EMBL/GenBank/DDBJ whole genome shotgun (WGS) entry which is preliminary data.</text>
</comment>
<dbReference type="Proteomes" id="UP000037460">
    <property type="component" value="Unassembled WGS sequence"/>
</dbReference>
<name>A0A0M0KP08_9EUKA</name>
<feature type="compositionally biased region" description="Low complexity" evidence="1">
    <location>
        <begin position="136"/>
        <end position="145"/>
    </location>
</feature>
<dbReference type="AlphaFoldDB" id="A0A0M0KP08"/>
<keyword evidence="3" id="KW-1185">Reference proteome</keyword>
<proteinExistence type="predicted"/>
<reference evidence="3" key="1">
    <citation type="journal article" date="2015" name="PLoS Genet.">
        <title>Genome Sequence and Transcriptome Analyses of Chrysochromulina tobin: Metabolic Tools for Enhanced Algal Fitness in the Prominent Order Prymnesiales (Haptophyceae).</title>
        <authorList>
            <person name="Hovde B.T."/>
            <person name="Deodato C.R."/>
            <person name="Hunsperger H.M."/>
            <person name="Ryken S.A."/>
            <person name="Yost W."/>
            <person name="Jha R.K."/>
            <person name="Patterson J."/>
            <person name="Monnat R.J. Jr."/>
            <person name="Barlow S.B."/>
            <person name="Starkenburg S.R."/>
            <person name="Cattolico R.A."/>
        </authorList>
    </citation>
    <scope>NUCLEOTIDE SEQUENCE</scope>
    <source>
        <strain evidence="3">CCMP291</strain>
    </source>
</reference>
<accession>A0A0M0KP08</accession>
<feature type="region of interest" description="Disordered" evidence="1">
    <location>
        <begin position="102"/>
        <end position="198"/>
    </location>
</feature>
<sequence>MAHDLRTQLWLRGIQLVCCTRKAAATLFCLIWAALGTMAWSTMLARWAGGSIDIDCLCEAQDGAWWYSCRPQNAVIEAGGQLDRRQRGAVLEGLITDAREASGQRDRRYRGAVKEGEETKACEAGGQRDRRHRGAASEGALTEAGEAGGQRDRRHRGAVLEGVITDAREAGGQLNRRQRGAAIEGEHTDAREAGGQLN</sequence>
<evidence type="ECO:0000313" key="2">
    <source>
        <dbReference type="EMBL" id="KOO40347.1"/>
    </source>
</evidence>
<evidence type="ECO:0000313" key="3">
    <source>
        <dbReference type="Proteomes" id="UP000037460"/>
    </source>
</evidence>
<feature type="compositionally biased region" description="Basic and acidic residues" evidence="1">
    <location>
        <begin position="112"/>
        <end position="121"/>
    </location>
</feature>
<organism evidence="2 3">
    <name type="scientific">Chrysochromulina tobinii</name>
    <dbReference type="NCBI Taxonomy" id="1460289"/>
    <lineage>
        <taxon>Eukaryota</taxon>
        <taxon>Haptista</taxon>
        <taxon>Haptophyta</taxon>
        <taxon>Prymnesiophyceae</taxon>
        <taxon>Prymnesiales</taxon>
        <taxon>Chrysochromulinaceae</taxon>
        <taxon>Chrysochromulina</taxon>
    </lineage>
</organism>
<gene>
    <name evidence="2" type="ORF">Ctob_015004</name>
</gene>
<dbReference type="EMBL" id="JWZX01000590">
    <property type="protein sequence ID" value="KOO40347.1"/>
    <property type="molecule type" value="Genomic_DNA"/>
</dbReference>
<evidence type="ECO:0000256" key="1">
    <source>
        <dbReference type="SAM" id="MobiDB-lite"/>
    </source>
</evidence>